<evidence type="ECO:0000313" key="2">
    <source>
        <dbReference type="Proteomes" id="UP001159427"/>
    </source>
</evidence>
<accession>A0ABN8SQU6</accession>
<dbReference type="EMBL" id="CALNXI010003241">
    <property type="protein sequence ID" value="CAH3192640.1"/>
    <property type="molecule type" value="Genomic_DNA"/>
</dbReference>
<gene>
    <name evidence="1" type="ORF">PEVE_00024278</name>
</gene>
<keyword evidence="2" id="KW-1185">Reference proteome</keyword>
<organism evidence="1 2">
    <name type="scientific">Porites evermanni</name>
    <dbReference type="NCBI Taxonomy" id="104178"/>
    <lineage>
        <taxon>Eukaryota</taxon>
        <taxon>Metazoa</taxon>
        <taxon>Cnidaria</taxon>
        <taxon>Anthozoa</taxon>
        <taxon>Hexacorallia</taxon>
        <taxon>Scleractinia</taxon>
        <taxon>Fungiina</taxon>
        <taxon>Poritidae</taxon>
        <taxon>Porites</taxon>
    </lineage>
</organism>
<evidence type="ECO:0000313" key="1">
    <source>
        <dbReference type="EMBL" id="CAH3192640.1"/>
    </source>
</evidence>
<name>A0ABN8SQU6_9CNID</name>
<dbReference type="Proteomes" id="UP001159427">
    <property type="component" value="Unassembled WGS sequence"/>
</dbReference>
<comment type="caution">
    <text evidence="1">The sequence shown here is derived from an EMBL/GenBank/DDBJ whole genome shotgun (WGS) entry which is preliminary data.</text>
</comment>
<protein>
    <submittedName>
        <fullName evidence="1">Uncharacterized protein</fullName>
    </submittedName>
</protein>
<sequence>MTTTAIFSFCPSVTSGLFNKLNDIFLTLGPKATGAWKGLAELKEKWNTLSFGDRAVMTQTLQSAASNIDKFAKAGDDPIGAIQGALNMVGQFEALAGPAGQNVAVGPRFVSGLLSLFGVGGKKKKSIGQIAQEEIDQALAQFPEPNLFIKTSEHGGLGKQFDVLKAYVDRIAQSGNNLTVTQAESFERKAPLYIGVALMGALTSEIESLLKANKEDEAKKTLRYIELYARMAVLEAVILQELAFLLPNKLEQELVQAIFREQSQQKKLLKFLRAGRVDKIALSYFDPDVYPITDAYMTAVLKVPDYDRSLAGKWCLTPVIGRAPKVAITWKAVYPKLMAQGHPYITLAESNEQACFWKLIPHGNSLYTVVNTYGGPKHEFYGRYLSFDILPGYGSRMAVKSKAVLWEIVGDRQKRITSKWQCPWNEKWCSTQPLIQYEFPGRENKGYDVTTFGLSKMNVGYIWWITKVRVNTV</sequence>
<proteinExistence type="predicted"/>
<reference evidence="1 2" key="1">
    <citation type="submission" date="2022-05" db="EMBL/GenBank/DDBJ databases">
        <authorList>
            <consortium name="Genoscope - CEA"/>
            <person name="William W."/>
        </authorList>
    </citation>
    <scope>NUCLEOTIDE SEQUENCE [LARGE SCALE GENOMIC DNA]</scope>
</reference>